<evidence type="ECO:0000313" key="9">
    <source>
        <dbReference type="EMBL" id="MYM55929.1"/>
    </source>
</evidence>
<name>A0A6L8LS10_9RHOB</name>
<dbReference type="RefSeq" id="WP_160973645.1">
    <property type="nucleotide sequence ID" value="NZ_WWEN01000004.1"/>
</dbReference>
<gene>
    <name evidence="9" type="ORF">GR167_11500</name>
</gene>
<dbReference type="PANTHER" id="PTHR30269">
    <property type="entry name" value="TRANSMEMBRANE PROTEIN YFCA"/>
    <property type="match status" value="1"/>
</dbReference>
<dbReference type="Proteomes" id="UP000479043">
    <property type="component" value="Unassembled WGS sequence"/>
</dbReference>
<evidence type="ECO:0000256" key="2">
    <source>
        <dbReference type="ARBA" id="ARBA00009142"/>
    </source>
</evidence>
<feature type="transmembrane region" description="Helical" evidence="8">
    <location>
        <begin position="77"/>
        <end position="95"/>
    </location>
</feature>
<proteinExistence type="inferred from homology"/>
<keyword evidence="6 8" id="KW-1133">Transmembrane helix</keyword>
<keyword evidence="5 8" id="KW-0812">Transmembrane</keyword>
<protein>
    <recommendedName>
        <fullName evidence="8">Probable membrane transporter protein</fullName>
    </recommendedName>
</protein>
<comment type="subcellular location">
    <subcellularLocation>
        <location evidence="1 8">Cell membrane</location>
        <topology evidence="1 8">Multi-pass membrane protein</topology>
    </subcellularLocation>
</comment>
<evidence type="ECO:0000313" key="10">
    <source>
        <dbReference type="Proteomes" id="UP000479043"/>
    </source>
</evidence>
<keyword evidence="10" id="KW-1185">Reference proteome</keyword>
<keyword evidence="4 8" id="KW-1003">Cell membrane</keyword>
<dbReference type="Pfam" id="PF01925">
    <property type="entry name" value="TauE"/>
    <property type="match status" value="1"/>
</dbReference>
<organism evidence="9 10">
    <name type="scientific">Thalassovita mangrovi</name>
    <dbReference type="NCBI Taxonomy" id="2692236"/>
    <lineage>
        <taxon>Bacteria</taxon>
        <taxon>Pseudomonadati</taxon>
        <taxon>Pseudomonadota</taxon>
        <taxon>Alphaproteobacteria</taxon>
        <taxon>Rhodobacterales</taxon>
        <taxon>Roseobacteraceae</taxon>
        <taxon>Thalassovita</taxon>
    </lineage>
</organism>
<evidence type="ECO:0000256" key="8">
    <source>
        <dbReference type="RuleBase" id="RU363041"/>
    </source>
</evidence>
<evidence type="ECO:0000256" key="1">
    <source>
        <dbReference type="ARBA" id="ARBA00004651"/>
    </source>
</evidence>
<evidence type="ECO:0000256" key="6">
    <source>
        <dbReference type="ARBA" id="ARBA00022989"/>
    </source>
</evidence>
<feature type="transmembrane region" description="Helical" evidence="8">
    <location>
        <begin position="132"/>
        <end position="155"/>
    </location>
</feature>
<accession>A0A6L8LS10</accession>
<feature type="transmembrane region" description="Helical" evidence="8">
    <location>
        <begin position="195"/>
        <end position="213"/>
    </location>
</feature>
<evidence type="ECO:0000256" key="5">
    <source>
        <dbReference type="ARBA" id="ARBA00022692"/>
    </source>
</evidence>
<feature type="transmembrane region" description="Helical" evidence="8">
    <location>
        <begin position="12"/>
        <end position="32"/>
    </location>
</feature>
<keyword evidence="3" id="KW-0813">Transport</keyword>
<dbReference type="InterPro" id="IPR002781">
    <property type="entry name" value="TM_pro_TauE-like"/>
</dbReference>
<feature type="transmembrane region" description="Helical" evidence="8">
    <location>
        <begin position="39"/>
        <end position="57"/>
    </location>
</feature>
<feature type="transmembrane region" description="Helical" evidence="8">
    <location>
        <begin position="167"/>
        <end position="189"/>
    </location>
</feature>
<dbReference type="EMBL" id="WWEN01000004">
    <property type="protein sequence ID" value="MYM55929.1"/>
    <property type="molecule type" value="Genomic_DNA"/>
</dbReference>
<keyword evidence="7 8" id="KW-0472">Membrane</keyword>
<dbReference type="GO" id="GO:0005886">
    <property type="term" value="C:plasma membrane"/>
    <property type="evidence" value="ECO:0007669"/>
    <property type="project" value="UniProtKB-SubCell"/>
</dbReference>
<dbReference type="PANTHER" id="PTHR30269:SF37">
    <property type="entry name" value="MEMBRANE TRANSPORTER PROTEIN"/>
    <property type="match status" value="1"/>
</dbReference>
<comment type="caution">
    <text evidence="9">The sequence shown here is derived from an EMBL/GenBank/DDBJ whole genome shotgun (WGS) entry which is preliminary data.</text>
</comment>
<sequence length="249" mass="26410">MSIEALFGGFEPLVLLALLATSFLGSFITVALGIGGGALLLTVMASLMPPAALIPVHGVIQFGSNVFRAALLFKHSYWPPFAAFALGTLFGAVLGGSVVVNLPPAAVQIGVGAFVIYSILSKPPAWLSRLPFVTGTISSFLTMFFGATGVFVANFTKSLQLQRERHVATHAGFMTIQHVLKVVVFGFLGFQFGPWIGFIAAMVFAGLLGTILGRRVLVRIGDKGFKRALDIVLVLVSLRLIWQGAGSFL</sequence>
<evidence type="ECO:0000256" key="3">
    <source>
        <dbReference type="ARBA" id="ARBA00022448"/>
    </source>
</evidence>
<reference evidence="9 10" key="1">
    <citation type="submission" date="2020-01" db="EMBL/GenBank/DDBJ databases">
        <authorList>
            <person name="Chen S."/>
        </authorList>
    </citation>
    <scope>NUCLEOTIDE SEQUENCE [LARGE SCALE GENOMIC DNA]</scope>
    <source>
        <strain evidence="9 10">GS-10</strain>
    </source>
</reference>
<feature type="transmembrane region" description="Helical" evidence="8">
    <location>
        <begin position="102"/>
        <end position="120"/>
    </location>
</feature>
<evidence type="ECO:0000256" key="7">
    <source>
        <dbReference type="ARBA" id="ARBA00023136"/>
    </source>
</evidence>
<evidence type="ECO:0000256" key="4">
    <source>
        <dbReference type="ARBA" id="ARBA00022475"/>
    </source>
</evidence>
<dbReference type="AlphaFoldDB" id="A0A6L8LS10"/>
<dbReference type="InterPro" id="IPR052017">
    <property type="entry name" value="TSUP"/>
</dbReference>
<comment type="similarity">
    <text evidence="2 8">Belongs to the 4-toluene sulfonate uptake permease (TSUP) (TC 2.A.102) family.</text>
</comment>